<keyword evidence="4 10" id="KW-1003">Cell membrane</keyword>
<accession>A0A0C7NVF8</accession>
<sequence>MPDEIDNAPETKKKKSQPNFLMTLIIVIVVALAISGITSFFIVKVLSSNLVESTKTSSQYSSKIPLRVILLQEGARYPVMLKGGYDVAVIDSLQLDVGSTEARDAINAYRLEILEAIRMIFLNKTRNELSTPSGIELTKKQIINSVNEIIGFTGEREQLGVIKVTLIIMTITNAT</sequence>
<evidence type="ECO:0000256" key="10">
    <source>
        <dbReference type="RuleBase" id="RU364125"/>
    </source>
</evidence>
<gene>
    <name evidence="11" type="primary">fliL</name>
    <name evidence="11" type="ORF">DTL3_0104</name>
</gene>
<proteinExistence type="inferred from homology"/>
<evidence type="ECO:0000313" key="12">
    <source>
        <dbReference type="Proteomes" id="UP000032809"/>
    </source>
</evidence>
<feature type="transmembrane region" description="Helical" evidence="10">
    <location>
        <begin position="20"/>
        <end position="43"/>
    </location>
</feature>
<keyword evidence="11" id="KW-0966">Cell projection</keyword>
<evidence type="ECO:0000256" key="9">
    <source>
        <dbReference type="ARBA" id="ARBA00023136"/>
    </source>
</evidence>
<evidence type="ECO:0000256" key="1">
    <source>
        <dbReference type="ARBA" id="ARBA00002254"/>
    </source>
</evidence>
<dbReference type="GO" id="GO:0071973">
    <property type="term" value="P:bacterial-type flagellum-dependent cell motility"/>
    <property type="evidence" value="ECO:0007669"/>
    <property type="project" value="InterPro"/>
</dbReference>
<dbReference type="HOGENOM" id="CLU_1545329_0_0_0"/>
<comment type="function">
    <text evidence="1 10">Controls the rotational direction of flagella during chemotaxis.</text>
</comment>
<keyword evidence="5 10" id="KW-0145">Chemotaxis</keyword>
<dbReference type="Pfam" id="PF03748">
    <property type="entry name" value="FliL"/>
    <property type="match status" value="1"/>
</dbReference>
<dbReference type="InterPro" id="IPR005503">
    <property type="entry name" value="FliL"/>
</dbReference>
<evidence type="ECO:0000313" key="11">
    <source>
        <dbReference type="EMBL" id="CEP77438.1"/>
    </source>
</evidence>
<keyword evidence="6 10" id="KW-0812">Transmembrane</keyword>
<dbReference type="Proteomes" id="UP000032809">
    <property type="component" value="Chromosome I"/>
</dbReference>
<protein>
    <recommendedName>
        <fullName evidence="10">Flagellar protein FliL</fullName>
    </recommendedName>
</protein>
<evidence type="ECO:0000256" key="6">
    <source>
        <dbReference type="ARBA" id="ARBA00022692"/>
    </source>
</evidence>
<evidence type="ECO:0000256" key="4">
    <source>
        <dbReference type="ARBA" id="ARBA00022475"/>
    </source>
</evidence>
<comment type="similarity">
    <text evidence="3 10">Belongs to the FliL family.</text>
</comment>
<keyword evidence="12" id="KW-1185">Reference proteome</keyword>
<evidence type="ECO:0000256" key="2">
    <source>
        <dbReference type="ARBA" id="ARBA00004162"/>
    </source>
</evidence>
<reference evidence="12" key="1">
    <citation type="submission" date="2014-11" db="EMBL/GenBank/DDBJ databases">
        <authorList>
            <person name="Wibberg D."/>
        </authorList>
    </citation>
    <scope>NUCLEOTIDE SEQUENCE [LARGE SCALE GENOMIC DNA]</scope>
    <source>
        <strain evidence="12">L3</strain>
    </source>
</reference>
<evidence type="ECO:0000256" key="5">
    <source>
        <dbReference type="ARBA" id="ARBA00022500"/>
    </source>
</evidence>
<dbReference type="RefSeq" id="WP_052670186.1">
    <property type="nucleotide sequence ID" value="NZ_LN824141.1"/>
</dbReference>
<dbReference type="EMBL" id="LN824141">
    <property type="protein sequence ID" value="CEP77438.1"/>
    <property type="molecule type" value="Genomic_DNA"/>
</dbReference>
<organism evidence="11 12">
    <name type="scientific">Defluviitoga tunisiensis</name>
    <dbReference type="NCBI Taxonomy" id="1006576"/>
    <lineage>
        <taxon>Bacteria</taxon>
        <taxon>Thermotogati</taxon>
        <taxon>Thermotogota</taxon>
        <taxon>Thermotogae</taxon>
        <taxon>Petrotogales</taxon>
        <taxon>Petrotogaceae</taxon>
        <taxon>Defluviitoga</taxon>
    </lineage>
</organism>
<evidence type="ECO:0000256" key="7">
    <source>
        <dbReference type="ARBA" id="ARBA00022779"/>
    </source>
</evidence>
<keyword evidence="11" id="KW-0282">Flagellum</keyword>
<dbReference type="STRING" id="1006576.DTL3_0104"/>
<evidence type="ECO:0000256" key="8">
    <source>
        <dbReference type="ARBA" id="ARBA00022989"/>
    </source>
</evidence>
<dbReference type="GO" id="GO:0005886">
    <property type="term" value="C:plasma membrane"/>
    <property type="evidence" value="ECO:0007669"/>
    <property type="project" value="UniProtKB-SubCell"/>
</dbReference>
<keyword evidence="8 10" id="KW-1133">Transmembrane helix</keyword>
<keyword evidence="11" id="KW-0969">Cilium</keyword>
<name>A0A0C7NVF8_DEFTU</name>
<keyword evidence="9 10" id="KW-0472">Membrane</keyword>
<dbReference type="GO" id="GO:0009425">
    <property type="term" value="C:bacterial-type flagellum basal body"/>
    <property type="evidence" value="ECO:0007669"/>
    <property type="project" value="InterPro"/>
</dbReference>
<dbReference type="OrthoDB" id="49323at2"/>
<dbReference type="GO" id="GO:0006935">
    <property type="term" value="P:chemotaxis"/>
    <property type="evidence" value="ECO:0007669"/>
    <property type="project" value="UniProtKB-KW"/>
</dbReference>
<dbReference type="AlphaFoldDB" id="A0A0C7NVF8"/>
<dbReference type="KEGG" id="dtn:DTL3_0104"/>
<evidence type="ECO:0000256" key="3">
    <source>
        <dbReference type="ARBA" id="ARBA00008281"/>
    </source>
</evidence>
<comment type="subcellular location">
    <subcellularLocation>
        <location evidence="2">Cell membrane</location>
        <topology evidence="2">Single-pass membrane protein</topology>
    </subcellularLocation>
</comment>
<keyword evidence="7 10" id="KW-0283">Flagellar rotation</keyword>